<evidence type="ECO:0000256" key="6">
    <source>
        <dbReference type="ARBA" id="ARBA00023033"/>
    </source>
</evidence>
<keyword evidence="6" id="KW-0503">Monooxygenase</keyword>
<accession>A0ABR1U0W6</accession>
<keyword evidence="3" id="KW-0285">Flavoprotein</keyword>
<evidence type="ECO:0000313" key="8">
    <source>
        <dbReference type="EMBL" id="KAK8052541.1"/>
    </source>
</evidence>
<comment type="similarity">
    <text evidence="2">Belongs to the paxM FAD-dependent monooxygenase family.</text>
</comment>
<dbReference type="PRINTS" id="PR00420">
    <property type="entry name" value="RNGMNOXGNASE"/>
</dbReference>
<evidence type="ECO:0000256" key="4">
    <source>
        <dbReference type="ARBA" id="ARBA00022827"/>
    </source>
</evidence>
<keyword evidence="4" id="KW-0274">FAD</keyword>
<feature type="domain" description="FAD-binding" evidence="7">
    <location>
        <begin position="13"/>
        <end position="350"/>
    </location>
</feature>
<dbReference type="Proteomes" id="UP001444661">
    <property type="component" value="Unassembled WGS sequence"/>
</dbReference>
<protein>
    <submittedName>
        <fullName evidence="8">3-hydroxybenzoate 6-hydroxylase</fullName>
    </submittedName>
</protein>
<evidence type="ECO:0000259" key="7">
    <source>
        <dbReference type="Pfam" id="PF01494"/>
    </source>
</evidence>
<evidence type="ECO:0000256" key="3">
    <source>
        <dbReference type="ARBA" id="ARBA00022630"/>
    </source>
</evidence>
<evidence type="ECO:0000313" key="9">
    <source>
        <dbReference type="Proteomes" id="UP001444661"/>
    </source>
</evidence>
<evidence type="ECO:0000256" key="2">
    <source>
        <dbReference type="ARBA" id="ARBA00007992"/>
    </source>
</evidence>
<dbReference type="InterPro" id="IPR036188">
    <property type="entry name" value="FAD/NAD-bd_sf"/>
</dbReference>
<dbReference type="InterPro" id="IPR050493">
    <property type="entry name" value="FAD-dep_Monooxygenase_BioMet"/>
</dbReference>
<organism evidence="8 9">
    <name type="scientific">Apiospora rasikravindrae</name>
    <dbReference type="NCBI Taxonomy" id="990691"/>
    <lineage>
        <taxon>Eukaryota</taxon>
        <taxon>Fungi</taxon>
        <taxon>Dikarya</taxon>
        <taxon>Ascomycota</taxon>
        <taxon>Pezizomycotina</taxon>
        <taxon>Sordariomycetes</taxon>
        <taxon>Xylariomycetidae</taxon>
        <taxon>Amphisphaeriales</taxon>
        <taxon>Apiosporaceae</taxon>
        <taxon>Apiospora</taxon>
    </lineage>
</organism>
<dbReference type="EMBL" id="JAQQWK010000002">
    <property type="protein sequence ID" value="KAK8052541.1"/>
    <property type="molecule type" value="Genomic_DNA"/>
</dbReference>
<dbReference type="PANTHER" id="PTHR13789">
    <property type="entry name" value="MONOOXYGENASE"/>
    <property type="match status" value="1"/>
</dbReference>
<dbReference type="Pfam" id="PF01494">
    <property type="entry name" value="FAD_binding_3"/>
    <property type="match status" value="1"/>
</dbReference>
<dbReference type="Gene3D" id="3.50.50.60">
    <property type="entry name" value="FAD/NAD(P)-binding domain"/>
    <property type="match status" value="1"/>
</dbReference>
<name>A0ABR1U0W6_9PEZI</name>
<dbReference type="InterPro" id="IPR002938">
    <property type="entry name" value="FAD-bd"/>
</dbReference>
<evidence type="ECO:0000256" key="1">
    <source>
        <dbReference type="ARBA" id="ARBA00005179"/>
    </source>
</evidence>
<comment type="caution">
    <text evidence="8">The sequence shown here is derived from an EMBL/GenBank/DDBJ whole genome shotgun (WGS) entry which is preliminary data.</text>
</comment>
<sequence length="418" mass="44437">MASFEGNSGSPLHVLIVGGGLSGLATAISVSLAGHRATVFEAAPQPHPFGSGVVTCPNGTRLLSRWSVDAVGGSPDAGNHTPVAGWQVCDPLGTLLGPDLMIAGNGYTKKPLQEDSQTPWTFHRANLQLALLRRAQEVGATIRFNSRVTGLDDEDDDAGVTIKLESGETHQGDLVVVAEGTNSRLRSVVLDQPVNPVATGYVAYRITVDRSLVHDPALVDLMESAGIRTWVGKGSYVSAFSMRRGAQLSMMVLIPHDQLLQQGATITPAQELKDYFKDWDSLLSSMIDAAQRVNKWAAVHLPVLPEHCSLQGTCILVGDAANTMSPFLGQGLSLDLEDAATIGCLLGHVQDPSQLPAATALYSRDTKAGTAVDVGIRCQTEQAGQVEPNLQHVLHKQVLANDLHYRKGKVGYNPAPRG</sequence>
<keyword evidence="5" id="KW-0560">Oxidoreductase</keyword>
<proteinExistence type="inferred from homology"/>
<dbReference type="SUPFAM" id="SSF51905">
    <property type="entry name" value="FAD/NAD(P)-binding domain"/>
    <property type="match status" value="1"/>
</dbReference>
<reference evidence="8 9" key="1">
    <citation type="submission" date="2023-01" db="EMBL/GenBank/DDBJ databases">
        <title>Analysis of 21 Apiospora genomes using comparative genomics revels a genus with tremendous synthesis potential of carbohydrate active enzymes and secondary metabolites.</title>
        <authorList>
            <person name="Sorensen T."/>
        </authorList>
    </citation>
    <scope>NUCLEOTIDE SEQUENCE [LARGE SCALE GENOMIC DNA]</scope>
    <source>
        <strain evidence="8 9">CBS 33761</strain>
    </source>
</reference>
<dbReference type="PANTHER" id="PTHR13789:SF238">
    <property type="entry name" value="PUTATIVE (AFU_ORTHOLOGUE AFUA_2G01680)-RELATED"/>
    <property type="match status" value="1"/>
</dbReference>
<comment type="pathway">
    <text evidence="1">Secondary metabolite biosynthesis.</text>
</comment>
<evidence type="ECO:0000256" key="5">
    <source>
        <dbReference type="ARBA" id="ARBA00023002"/>
    </source>
</evidence>
<keyword evidence="9" id="KW-1185">Reference proteome</keyword>
<gene>
    <name evidence="8" type="ORF">PG993_003926</name>
</gene>